<accession>A0A2P2N5M4</accession>
<reference evidence="2" key="1">
    <citation type="submission" date="2018-02" db="EMBL/GenBank/DDBJ databases">
        <title>Rhizophora mucronata_Transcriptome.</title>
        <authorList>
            <person name="Meera S.P."/>
            <person name="Sreeshan A."/>
            <person name="Augustine A."/>
        </authorList>
    </citation>
    <scope>NUCLEOTIDE SEQUENCE</scope>
    <source>
        <tissue evidence="2">Leaf</tissue>
    </source>
</reference>
<keyword evidence="1" id="KW-0812">Transmembrane</keyword>
<evidence type="ECO:0000256" key="1">
    <source>
        <dbReference type="SAM" id="Phobius"/>
    </source>
</evidence>
<name>A0A2P2N5M4_RHIMU</name>
<dbReference type="EMBL" id="GGEC01057323">
    <property type="protein sequence ID" value="MBX37807.1"/>
    <property type="molecule type" value="Transcribed_RNA"/>
</dbReference>
<evidence type="ECO:0000313" key="2">
    <source>
        <dbReference type="EMBL" id="MBX37807.1"/>
    </source>
</evidence>
<dbReference type="AlphaFoldDB" id="A0A2P2N5M4"/>
<feature type="transmembrane region" description="Helical" evidence="1">
    <location>
        <begin position="20"/>
        <end position="43"/>
    </location>
</feature>
<organism evidence="2">
    <name type="scientific">Rhizophora mucronata</name>
    <name type="common">Asiatic mangrove</name>
    <dbReference type="NCBI Taxonomy" id="61149"/>
    <lineage>
        <taxon>Eukaryota</taxon>
        <taxon>Viridiplantae</taxon>
        <taxon>Streptophyta</taxon>
        <taxon>Embryophyta</taxon>
        <taxon>Tracheophyta</taxon>
        <taxon>Spermatophyta</taxon>
        <taxon>Magnoliopsida</taxon>
        <taxon>eudicotyledons</taxon>
        <taxon>Gunneridae</taxon>
        <taxon>Pentapetalae</taxon>
        <taxon>rosids</taxon>
        <taxon>fabids</taxon>
        <taxon>Malpighiales</taxon>
        <taxon>Rhizophoraceae</taxon>
        <taxon>Rhizophora</taxon>
    </lineage>
</organism>
<dbReference type="PANTHER" id="PTHR33918:SF4">
    <property type="entry name" value="ABC-2 TYPE TRANSPORTER DOMAIN-CONTAINING PROTEIN"/>
    <property type="match status" value="1"/>
</dbReference>
<dbReference type="PANTHER" id="PTHR33918">
    <property type="entry name" value="OS01G0704200 PROTEIN"/>
    <property type="match status" value="1"/>
</dbReference>
<proteinExistence type="predicted"/>
<protein>
    <submittedName>
        <fullName evidence="2">Uncharacterized protein MANES_18G031600</fullName>
    </submittedName>
</protein>
<dbReference type="GO" id="GO:0009507">
    <property type="term" value="C:chloroplast"/>
    <property type="evidence" value="ECO:0007669"/>
    <property type="project" value="TreeGrafter"/>
</dbReference>
<keyword evidence="1" id="KW-0472">Membrane</keyword>
<keyword evidence="1" id="KW-1133">Transmembrane helix</keyword>
<sequence>MLSMNGLPKSALLLDRYNSLVAMIVTFQVLGVVCLWSLLTFLLRLFPSKPVAENY</sequence>